<feature type="region of interest" description="Disordered" evidence="11">
    <location>
        <begin position="435"/>
        <end position="533"/>
    </location>
</feature>
<feature type="region of interest" description="Disordered" evidence="11">
    <location>
        <begin position="686"/>
        <end position="747"/>
    </location>
</feature>
<dbReference type="InterPro" id="IPR050454">
    <property type="entry name" value="RTT106/SSRP1_HistChap/FACT"/>
</dbReference>
<keyword evidence="9" id="KW-0238">DNA-binding</keyword>
<feature type="compositionally biased region" description="Basic and acidic residues" evidence="11">
    <location>
        <begin position="513"/>
        <end position="527"/>
    </location>
</feature>
<evidence type="ECO:0000256" key="3">
    <source>
        <dbReference type="ARBA" id="ARBA00022705"/>
    </source>
</evidence>
<dbReference type="SUPFAM" id="SSF47095">
    <property type="entry name" value="HMG-box"/>
    <property type="match status" value="2"/>
</dbReference>
<dbReference type="GO" id="GO:0003677">
    <property type="term" value="F:DNA binding"/>
    <property type="evidence" value="ECO:0007669"/>
    <property type="project" value="UniProtKB-UniRule"/>
</dbReference>
<evidence type="ECO:0000256" key="4">
    <source>
        <dbReference type="ARBA" id="ARBA00022763"/>
    </source>
</evidence>
<keyword evidence="8 9" id="KW-0539">Nucleus</keyword>
<feature type="compositionally biased region" description="Acidic residues" evidence="11">
    <location>
        <begin position="737"/>
        <end position="747"/>
    </location>
</feature>
<keyword evidence="5 10" id="KW-0805">Transcription regulation</keyword>
<dbReference type="InterPro" id="IPR009071">
    <property type="entry name" value="HMG_box_dom"/>
</dbReference>
<dbReference type="Pfam" id="PF03531">
    <property type="entry name" value="SSrecog"/>
    <property type="match status" value="1"/>
</dbReference>
<keyword evidence="2 10" id="KW-0158">Chromosome</keyword>
<dbReference type="InterPro" id="IPR000969">
    <property type="entry name" value="SSRP1/POB3"/>
</dbReference>
<dbReference type="GO" id="GO:0006260">
    <property type="term" value="P:DNA replication"/>
    <property type="evidence" value="ECO:0007669"/>
    <property type="project" value="UniProtKB-KW"/>
</dbReference>
<dbReference type="SUPFAM" id="SSF50729">
    <property type="entry name" value="PH domain-like"/>
    <property type="match status" value="1"/>
</dbReference>
<feature type="domain" description="HMG box" evidence="12">
    <location>
        <begin position="529"/>
        <end position="597"/>
    </location>
</feature>
<dbReference type="PRINTS" id="PR00887">
    <property type="entry name" value="SSRCOGNITION"/>
</dbReference>
<dbReference type="PROSITE" id="PS50118">
    <property type="entry name" value="HMG_BOX_2"/>
    <property type="match status" value="2"/>
</dbReference>
<keyword evidence="4 10" id="KW-0227">DNA damage</keyword>
<dbReference type="FunFam" id="2.30.29.150:FF:000001">
    <property type="entry name" value="Fact complex subunit ssrp1"/>
    <property type="match status" value="1"/>
</dbReference>
<feature type="DNA-binding region" description="HMG box" evidence="9">
    <location>
        <begin position="617"/>
        <end position="685"/>
    </location>
</feature>
<evidence type="ECO:0000256" key="7">
    <source>
        <dbReference type="ARBA" id="ARBA00023204"/>
    </source>
</evidence>
<dbReference type="Pfam" id="PF00505">
    <property type="entry name" value="HMG_box"/>
    <property type="match status" value="2"/>
</dbReference>
<dbReference type="GO" id="GO:0031491">
    <property type="term" value="F:nucleosome binding"/>
    <property type="evidence" value="ECO:0007669"/>
    <property type="project" value="TreeGrafter"/>
</dbReference>
<dbReference type="InterPro" id="IPR038167">
    <property type="entry name" value="SSRP1_sf"/>
</dbReference>
<dbReference type="Gene3D" id="2.30.29.30">
    <property type="entry name" value="Pleckstrin-homology domain (PH domain)/Phosphotyrosine-binding domain (PTB)"/>
    <property type="match status" value="2"/>
</dbReference>
<evidence type="ECO:0000256" key="1">
    <source>
        <dbReference type="ARBA" id="ARBA00010060"/>
    </source>
</evidence>
<dbReference type="Pfam" id="PF21103">
    <property type="entry name" value="PH1_SSRP1-like"/>
    <property type="match status" value="1"/>
</dbReference>
<feature type="DNA-binding region" description="HMG box" evidence="9">
    <location>
        <begin position="529"/>
        <end position="597"/>
    </location>
</feature>
<dbReference type="Pfam" id="PF08512">
    <property type="entry name" value="Rttp106-like_middle"/>
    <property type="match status" value="1"/>
</dbReference>
<evidence type="ECO:0000256" key="8">
    <source>
        <dbReference type="ARBA" id="ARBA00023242"/>
    </source>
</evidence>
<feature type="compositionally biased region" description="Low complexity" evidence="11">
    <location>
        <begin position="495"/>
        <end position="506"/>
    </location>
</feature>
<evidence type="ECO:0000313" key="13">
    <source>
        <dbReference type="EMBL" id="CAD9704531.1"/>
    </source>
</evidence>
<dbReference type="AlphaFoldDB" id="A0A7S2WS60"/>
<dbReference type="InterPro" id="IPR013719">
    <property type="entry name" value="RTT106/SPT16-like_middle_dom"/>
</dbReference>
<accession>A0A7S2WS60</accession>
<dbReference type="InterPro" id="IPR011993">
    <property type="entry name" value="PH-like_dom_sf"/>
</dbReference>
<comment type="subcellular location">
    <subcellularLocation>
        <location evidence="10">Nucleus</location>
    </subcellularLocation>
    <subcellularLocation>
        <location evidence="10">Chromosome</location>
    </subcellularLocation>
</comment>
<proteinExistence type="inferred from homology"/>
<evidence type="ECO:0000256" key="10">
    <source>
        <dbReference type="RuleBase" id="RU364013"/>
    </source>
</evidence>
<dbReference type="SMART" id="SM00398">
    <property type="entry name" value="HMG"/>
    <property type="match status" value="2"/>
</dbReference>
<comment type="function">
    <text evidence="10">Component of the FACT complex, a general chromatin factor that acts to reorganize nucleosomes. The FACT complex is involved in multiple processes that require DNA as a template such as mRNA elongation, DNA replication and DNA repair. During transcription elongation the FACT complex acts as a histone chaperone that both destabilizes and restores nucleosomal structure. It facilitates the passage of RNA polymerase II and transcription by promoting the dissociation of one histone H2A-H2B dimer from the nucleosome, then subsequently promotes the reestablishment of the nucleosome following the passage of RNA polymerase II.</text>
</comment>
<dbReference type="InterPro" id="IPR048993">
    <property type="entry name" value="SSRP1-like_PH1"/>
</dbReference>
<sequence>MAATTFDSIGLVGYAVGTLRLDGAQIRWAPRNAEDSAPRDVDLDQVLRVTWSPVGRRCHVKLFLKEAAPLRFEGFRKADIESIKSFLTAQGIAMDQEEVETGGGNYGALNFDDAGVLNFTKEGKQMFEINLSNVSQCVTPGNKQDELEVQFIDADSSTKDDQLLYSMRLWIPGQQASEYQSSVLQKTNISSHTGDVLIEFDRDQATFVAPKNRYNIELYDSFLRMHGNMYDYKIRYSDISRFYMLQKPTSSGPVEIYSFVICLDKPIRQGQQKYPYLVWQTNNEEEEITINLSEEAIEERFPGSGLAPSMTGPLHRLIGKIFKSFTRKTVFAGSRRFRSADEFQCVSCALGPRNGFLYPNDKSFVFLHQPTMVIEYTDVEYVEFEKTKGARNFDLVVQQKSTGKKHKFGAIEKKEFGAISEFLKTKDAFFHIRNLEQSEEPEEEQDDESDEEDEDFEEGDEASDSDSAEEDDENDEVEMVEEDGAELAAEVQPSKAPKTAKAAVAGTKKRKLAAAEESPKKAKKDANAPKAARSAYQLWSNSIRAEIKERDPTLSMGDVSKELGTRWKALGLDEKAPWQAKAKEDKARYNDEMASYEPPEGTGKPAKKRRPKDPNAPKKPLTAYFLFLAKERGRVKEQNPDASFAEIGKLCGQKWKEMTLEEKAPFEAENRDAVAKYKEQLAAYNATGSVPTEEGDAAEEDTAVKAEETSVEHQEDEKDVEPKEQREEDVKPKLETMDVEGAEDGGP</sequence>
<name>A0A7S2WS60_9STRA</name>
<feature type="domain" description="HMG box" evidence="12">
    <location>
        <begin position="617"/>
        <end position="685"/>
    </location>
</feature>
<feature type="compositionally biased region" description="Basic and acidic residues" evidence="11">
    <location>
        <begin position="702"/>
        <end position="736"/>
    </location>
</feature>
<feature type="compositionally biased region" description="Basic and acidic residues" evidence="11">
    <location>
        <begin position="578"/>
        <end position="591"/>
    </location>
</feature>
<dbReference type="GO" id="GO:0035101">
    <property type="term" value="C:FACT complex"/>
    <property type="evidence" value="ECO:0007669"/>
    <property type="project" value="TreeGrafter"/>
</dbReference>
<dbReference type="Pfam" id="PF17292">
    <property type="entry name" value="POB3_N"/>
    <property type="match status" value="1"/>
</dbReference>
<comment type="similarity">
    <text evidence="1 10">Belongs to the SSRP1 family.</text>
</comment>
<protein>
    <recommendedName>
        <fullName evidence="10">FACT complex subunit SSRP1</fullName>
    </recommendedName>
</protein>
<dbReference type="Gene3D" id="2.30.29.220">
    <property type="entry name" value="Structure-specific recognition protein (SSRP1)"/>
    <property type="match status" value="1"/>
</dbReference>
<evidence type="ECO:0000256" key="5">
    <source>
        <dbReference type="ARBA" id="ARBA00023015"/>
    </source>
</evidence>
<dbReference type="InterPro" id="IPR035417">
    <property type="entry name" value="SSRP1/POB3_N"/>
</dbReference>
<dbReference type="SMART" id="SM01287">
    <property type="entry name" value="Rtt106"/>
    <property type="match status" value="1"/>
</dbReference>
<dbReference type="CDD" id="cd13230">
    <property type="entry name" value="PH1_SSRP1-like"/>
    <property type="match status" value="1"/>
</dbReference>
<keyword evidence="3 10" id="KW-0235">DNA replication</keyword>
<keyword evidence="7 10" id="KW-0234">DNA repair</keyword>
<dbReference type="InterPro" id="IPR036910">
    <property type="entry name" value="HMG_box_dom_sf"/>
</dbReference>
<evidence type="ECO:0000256" key="9">
    <source>
        <dbReference type="PROSITE-ProRule" id="PRU00267"/>
    </source>
</evidence>
<dbReference type="InterPro" id="IPR024954">
    <property type="entry name" value="SSRP1_DD"/>
</dbReference>
<evidence type="ECO:0000256" key="11">
    <source>
        <dbReference type="SAM" id="MobiDB-lite"/>
    </source>
</evidence>
<evidence type="ECO:0000259" key="12">
    <source>
        <dbReference type="PROSITE" id="PS50118"/>
    </source>
</evidence>
<dbReference type="PANTHER" id="PTHR45849:SF1">
    <property type="entry name" value="FACT COMPLEX SUBUNIT SSRP1"/>
    <property type="match status" value="1"/>
</dbReference>
<feature type="compositionally biased region" description="Acidic residues" evidence="11">
    <location>
        <begin position="437"/>
        <end position="485"/>
    </location>
</feature>
<dbReference type="GO" id="GO:0042393">
    <property type="term" value="F:histone binding"/>
    <property type="evidence" value="ECO:0007669"/>
    <property type="project" value="TreeGrafter"/>
</dbReference>
<evidence type="ECO:0000256" key="6">
    <source>
        <dbReference type="ARBA" id="ARBA00023163"/>
    </source>
</evidence>
<dbReference type="CDD" id="cd01390">
    <property type="entry name" value="HMG-box_NHP6-like"/>
    <property type="match status" value="1"/>
</dbReference>
<dbReference type="EMBL" id="HBHJ01025167">
    <property type="protein sequence ID" value="CAD9704531.1"/>
    <property type="molecule type" value="Transcribed_RNA"/>
</dbReference>
<keyword evidence="6 10" id="KW-0804">Transcription</keyword>
<gene>
    <name evidence="13" type="ORF">RMAR1173_LOCUS16580</name>
</gene>
<evidence type="ECO:0000256" key="2">
    <source>
        <dbReference type="ARBA" id="ARBA00022454"/>
    </source>
</evidence>
<organism evidence="13">
    <name type="scientific">Rhizochromulina marina</name>
    <dbReference type="NCBI Taxonomy" id="1034831"/>
    <lineage>
        <taxon>Eukaryota</taxon>
        <taxon>Sar</taxon>
        <taxon>Stramenopiles</taxon>
        <taxon>Ochrophyta</taxon>
        <taxon>Dictyochophyceae</taxon>
        <taxon>Rhizochromulinales</taxon>
        <taxon>Rhizochromulina</taxon>
    </lineage>
</organism>
<dbReference type="GO" id="GO:0006281">
    <property type="term" value="P:DNA repair"/>
    <property type="evidence" value="ECO:0007669"/>
    <property type="project" value="UniProtKB-KW"/>
</dbReference>
<feature type="region of interest" description="Disordered" evidence="11">
    <location>
        <begin position="578"/>
        <end position="620"/>
    </location>
</feature>
<reference evidence="13" key="1">
    <citation type="submission" date="2021-01" db="EMBL/GenBank/DDBJ databases">
        <authorList>
            <person name="Corre E."/>
            <person name="Pelletier E."/>
            <person name="Niang G."/>
            <person name="Scheremetjew M."/>
            <person name="Finn R."/>
            <person name="Kale V."/>
            <person name="Holt S."/>
            <person name="Cochrane G."/>
            <person name="Meng A."/>
            <person name="Brown T."/>
            <person name="Cohen L."/>
        </authorList>
    </citation>
    <scope>NUCLEOTIDE SEQUENCE</scope>
    <source>
        <strain evidence="13">CCMP1243</strain>
    </source>
</reference>
<dbReference type="Gene3D" id="1.10.30.10">
    <property type="entry name" value="High mobility group box domain"/>
    <property type="match status" value="2"/>
</dbReference>
<dbReference type="PANTHER" id="PTHR45849">
    <property type="entry name" value="FACT COMPLEX SUBUNIT SSRP1"/>
    <property type="match status" value="1"/>
</dbReference>
<dbReference type="Gene3D" id="2.30.29.150">
    <property type="match status" value="1"/>
</dbReference>